<accession>A0A9D4JQW5</accession>
<sequence>MTAIPYRTLTYIWDVDTSSSPRQISNTVIAVKKWLLIATTIMTEMIKIEKKMFFTIKVLSEMT</sequence>
<reference evidence="1" key="1">
    <citation type="journal article" date="2019" name="bioRxiv">
        <title>The Genome of the Zebra Mussel, Dreissena polymorpha: A Resource for Invasive Species Research.</title>
        <authorList>
            <person name="McCartney M.A."/>
            <person name="Auch B."/>
            <person name="Kono T."/>
            <person name="Mallez S."/>
            <person name="Zhang Y."/>
            <person name="Obille A."/>
            <person name="Becker A."/>
            <person name="Abrahante J.E."/>
            <person name="Garbe J."/>
            <person name="Badalamenti J.P."/>
            <person name="Herman A."/>
            <person name="Mangelson H."/>
            <person name="Liachko I."/>
            <person name="Sullivan S."/>
            <person name="Sone E.D."/>
            <person name="Koren S."/>
            <person name="Silverstein K.A.T."/>
            <person name="Beckman K.B."/>
            <person name="Gohl D.M."/>
        </authorList>
    </citation>
    <scope>NUCLEOTIDE SEQUENCE</scope>
    <source>
        <strain evidence="1">Duluth1</strain>
        <tissue evidence="1">Whole animal</tissue>
    </source>
</reference>
<dbReference type="Proteomes" id="UP000828390">
    <property type="component" value="Unassembled WGS sequence"/>
</dbReference>
<dbReference type="EMBL" id="JAIWYP010000005">
    <property type="protein sequence ID" value="KAH3816697.1"/>
    <property type="molecule type" value="Genomic_DNA"/>
</dbReference>
<evidence type="ECO:0000313" key="2">
    <source>
        <dbReference type="Proteomes" id="UP000828390"/>
    </source>
</evidence>
<gene>
    <name evidence="1" type="ORF">DPMN_118218</name>
</gene>
<name>A0A9D4JQW5_DREPO</name>
<comment type="caution">
    <text evidence="1">The sequence shown here is derived from an EMBL/GenBank/DDBJ whole genome shotgun (WGS) entry which is preliminary data.</text>
</comment>
<keyword evidence="2" id="KW-1185">Reference proteome</keyword>
<dbReference type="AlphaFoldDB" id="A0A9D4JQW5"/>
<proteinExistence type="predicted"/>
<reference evidence="1" key="2">
    <citation type="submission" date="2020-11" db="EMBL/GenBank/DDBJ databases">
        <authorList>
            <person name="McCartney M.A."/>
            <person name="Auch B."/>
            <person name="Kono T."/>
            <person name="Mallez S."/>
            <person name="Becker A."/>
            <person name="Gohl D.M."/>
            <person name="Silverstein K.A.T."/>
            <person name="Koren S."/>
            <person name="Bechman K.B."/>
            <person name="Herman A."/>
            <person name="Abrahante J.E."/>
            <person name="Garbe J."/>
        </authorList>
    </citation>
    <scope>NUCLEOTIDE SEQUENCE</scope>
    <source>
        <strain evidence="1">Duluth1</strain>
        <tissue evidence="1">Whole animal</tissue>
    </source>
</reference>
<protein>
    <submittedName>
        <fullName evidence="1">Uncharacterized protein</fullName>
    </submittedName>
</protein>
<organism evidence="1 2">
    <name type="scientific">Dreissena polymorpha</name>
    <name type="common">Zebra mussel</name>
    <name type="synonym">Mytilus polymorpha</name>
    <dbReference type="NCBI Taxonomy" id="45954"/>
    <lineage>
        <taxon>Eukaryota</taxon>
        <taxon>Metazoa</taxon>
        <taxon>Spiralia</taxon>
        <taxon>Lophotrochozoa</taxon>
        <taxon>Mollusca</taxon>
        <taxon>Bivalvia</taxon>
        <taxon>Autobranchia</taxon>
        <taxon>Heteroconchia</taxon>
        <taxon>Euheterodonta</taxon>
        <taxon>Imparidentia</taxon>
        <taxon>Neoheterodontei</taxon>
        <taxon>Myida</taxon>
        <taxon>Dreissenoidea</taxon>
        <taxon>Dreissenidae</taxon>
        <taxon>Dreissena</taxon>
    </lineage>
</organism>
<evidence type="ECO:0000313" key="1">
    <source>
        <dbReference type="EMBL" id="KAH3816697.1"/>
    </source>
</evidence>